<dbReference type="InterPro" id="IPR001254">
    <property type="entry name" value="Trypsin_dom"/>
</dbReference>
<reference evidence="3" key="2">
    <citation type="submission" date="2025-09" db="UniProtKB">
        <authorList>
            <consortium name="Ensembl"/>
        </authorList>
    </citation>
    <scope>IDENTIFICATION</scope>
</reference>
<dbReference type="GO" id="GO:0006508">
    <property type="term" value="P:proteolysis"/>
    <property type="evidence" value="ECO:0007669"/>
    <property type="project" value="InterPro"/>
</dbReference>
<dbReference type="AlphaFoldDB" id="A0A8D0L239"/>
<dbReference type="GO" id="GO:0005615">
    <property type="term" value="C:extracellular space"/>
    <property type="evidence" value="ECO:0007669"/>
    <property type="project" value="TreeGrafter"/>
</dbReference>
<dbReference type="PANTHER" id="PTHR24278:SF20">
    <property type="entry name" value="VITAMIN K-DEPENDENT PROTEIN Z"/>
    <property type="match status" value="1"/>
</dbReference>
<dbReference type="Ensembl" id="ENSSPUT00000003225.1">
    <property type="protein sequence ID" value="ENSSPUP00000003038.1"/>
    <property type="gene ID" value="ENSSPUG00000002359.1"/>
</dbReference>
<evidence type="ECO:0000259" key="2">
    <source>
        <dbReference type="PROSITE" id="PS50240"/>
    </source>
</evidence>
<dbReference type="InterPro" id="IPR009003">
    <property type="entry name" value="Peptidase_S1_PA"/>
</dbReference>
<keyword evidence="4" id="KW-1185">Reference proteome</keyword>
<dbReference type="PROSITE" id="PS50240">
    <property type="entry name" value="TRYPSIN_DOM"/>
    <property type="match status" value="1"/>
</dbReference>
<protein>
    <recommendedName>
        <fullName evidence="2">Peptidase S1 domain-containing protein</fullName>
    </recommendedName>
</protein>
<reference evidence="3" key="1">
    <citation type="submission" date="2025-08" db="UniProtKB">
        <authorList>
            <consortium name="Ensembl"/>
        </authorList>
    </citation>
    <scope>IDENTIFICATION</scope>
</reference>
<dbReference type="Gene3D" id="2.40.10.10">
    <property type="entry name" value="Trypsin-like serine proteases"/>
    <property type="match status" value="2"/>
</dbReference>
<organism evidence="3 4">
    <name type="scientific">Sphenodon punctatus</name>
    <name type="common">Tuatara</name>
    <name type="synonym">Hatteria punctata</name>
    <dbReference type="NCBI Taxonomy" id="8508"/>
    <lineage>
        <taxon>Eukaryota</taxon>
        <taxon>Metazoa</taxon>
        <taxon>Chordata</taxon>
        <taxon>Craniata</taxon>
        <taxon>Vertebrata</taxon>
        <taxon>Euteleostomi</taxon>
        <taxon>Lepidosauria</taxon>
        <taxon>Sphenodontia</taxon>
        <taxon>Sphenodontidae</taxon>
        <taxon>Sphenodon</taxon>
    </lineage>
</organism>
<evidence type="ECO:0000313" key="3">
    <source>
        <dbReference type="Ensembl" id="ENSSPUP00000003038.1"/>
    </source>
</evidence>
<dbReference type="Proteomes" id="UP000694392">
    <property type="component" value="Unplaced"/>
</dbReference>
<dbReference type="GeneTree" id="ENSGT00940000154505"/>
<accession>A0A8D0L239</accession>
<proteinExistence type="predicted"/>
<sequence>MKRQGKYLKTMKNLTSFGMVTLVLLLNSEGKGFCGGVLLKSNFVLTTAKCTLPHMGSPIRVVIGNNRLHGARHITHVKEKYIHSRYDKDTGENNVALLQLQEHIDCNSYQLPICIPDRDFVEHVLIPQLAGIVSGWKVEGDELRDSLVELPVSYLPENKCEQVLNVSLTTREFCVHHQEPVDGKLTGGSFSATNYKGTWFLTGILGTWPIEANNSETLLFTKTSRYMMWFHKNM</sequence>
<name>A0A8D0L239_SPHPU</name>
<dbReference type="GO" id="GO:0004252">
    <property type="term" value="F:serine-type endopeptidase activity"/>
    <property type="evidence" value="ECO:0007669"/>
    <property type="project" value="InterPro"/>
</dbReference>
<dbReference type="InterPro" id="IPR043504">
    <property type="entry name" value="Peptidase_S1_PA_chymotrypsin"/>
</dbReference>
<dbReference type="SMART" id="SM00020">
    <property type="entry name" value="Tryp_SPc"/>
    <property type="match status" value="1"/>
</dbReference>
<dbReference type="GO" id="GO:0007596">
    <property type="term" value="P:blood coagulation"/>
    <property type="evidence" value="ECO:0007669"/>
    <property type="project" value="TreeGrafter"/>
</dbReference>
<dbReference type="SUPFAM" id="SSF50494">
    <property type="entry name" value="Trypsin-like serine proteases"/>
    <property type="match status" value="1"/>
</dbReference>
<dbReference type="InterPro" id="IPR050442">
    <property type="entry name" value="Peptidase_S1_coag_factors"/>
</dbReference>
<evidence type="ECO:0000256" key="1">
    <source>
        <dbReference type="ARBA" id="ARBA00023157"/>
    </source>
</evidence>
<dbReference type="PANTHER" id="PTHR24278">
    <property type="entry name" value="COAGULATION FACTOR"/>
    <property type="match status" value="1"/>
</dbReference>
<keyword evidence="1" id="KW-1015">Disulfide bond</keyword>
<feature type="domain" description="Peptidase S1" evidence="2">
    <location>
        <begin position="22"/>
        <end position="234"/>
    </location>
</feature>
<dbReference type="Pfam" id="PF00089">
    <property type="entry name" value="Trypsin"/>
    <property type="match status" value="1"/>
</dbReference>
<evidence type="ECO:0000313" key="4">
    <source>
        <dbReference type="Proteomes" id="UP000694392"/>
    </source>
</evidence>